<organism evidence="1 2">
    <name type="scientific">Ancylobacter mangrovi</name>
    <dbReference type="NCBI Taxonomy" id="2972472"/>
    <lineage>
        <taxon>Bacteria</taxon>
        <taxon>Pseudomonadati</taxon>
        <taxon>Pseudomonadota</taxon>
        <taxon>Alphaproteobacteria</taxon>
        <taxon>Hyphomicrobiales</taxon>
        <taxon>Xanthobacteraceae</taxon>
        <taxon>Ancylobacter</taxon>
    </lineage>
</organism>
<proteinExistence type="predicted"/>
<keyword evidence="2" id="KW-1185">Reference proteome</keyword>
<protein>
    <submittedName>
        <fullName evidence="1">Uncharacterized protein</fullName>
    </submittedName>
</protein>
<comment type="caution">
    <text evidence="1">The sequence shown here is derived from an EMBL/GenBank/DDBJ whole genome shotgun (WGS) entry which is preliminary data.</text>
</comment>
<gene>
    <name evidence="1" type="ORF">NVS89_03845</name>
</gene>
<reference evidence="1" key="1">
    <citation type="submission" date="2022-08" db="EMBL/GenBank/DDBJ databases">
        <authorList>
            <person name="Li F."/>
        </authorList>
    </citation>
    <scope>NUCLEOTIDE SEQUENCE</scope>
    <source>
        <strain evidence="1">MQZ15Z-1</strain>
    </source>
</reference>
<evidence type="ECO:0000313" key="1">
    <source>
        <dbReference type="EMBL" id="MCS0494217.1"/>
    </source>
</evidence>
<name>A0A9X2P8H9_9HYPH</name>
<dbReference type="EMBL" id="JANTHZ010000001">
    <property type="protein sequence ID" value="MCS0494217.1"/>
    <property type="molecule type" value="Genomic_DNA"/>
</dbReference>
<accession>A0A9X2P8H9</accession>
<dbReference type="AlphaFoldDB" id="A0A9X2P8H9"/>
<dbReference type="Proteomes" id="UP001151088">
    <property type="component" value="Unassembled WGS sequence"/>
</dbReference>
<dbReference type="RefSeq" id="WP_258731161.1">
    <property type="nucleotide sequence ID" value="NZ_JANTHZ010000001.1"/>
</dbReference>
<sequence length="83" mass="9315">MPQCRERRRIRAQRVHEPEAAIAARSEALRPFLGGSREERSARLRSLLRAERRAARRGQAYDPLRHAALARLMAEIGGTGAGK</sequence>
<evidence type="ECO:0000313" key="2">
    <source>
        <dbReference type="Proteomes" id="UP001151088"/>
    </source>
</evidence>